<dbReference type="Proteomes" id="UP000243459">
    <property type="component" value="Chromosome 10"/>
</dbReference>
<protein>
    <submittedName>
        <fullName evidence="2">Uncharacterized protein</fullName>
    </submittedName>
</protein>
<feature type="compositionally biased region" description="Low complexity" evidence="1">
    <location>
        <begin position="78"/>
        <end position="90"/>
    </location>
</feature>
<dbReference type="Gramene" id="ONK56896">
    <property type="protein sequence ID" value="ONK56896"/>
    <property type="gene ID" value="A4U43_C10F14400"/>
</dbReference>
<sequence length="148" mass="15722">MPKLVIYVQFSVLKIVTNIDVTVLTLVENIFLGELFAGLYEPGSSCRFLHSLNEDKLDAAIDEQCRGLTAAEPGFRTPSGSLPMSPSSPMNQRGKATLIPGSTQQEGGADYHWEVLDPVHDQVVLDDGEEASAGCGSGGGARGVGQWS</sequence>
<accession>A0A5P1E7H3</accession>
<feature type="region of interest" description="Disordered" evidence="1">
    <location>
        <begin position="129"/>
        <end position="148"/>
    </location>
</feature>
<feature type="compositionally biased region" description="Gly residues" evidence="1">
    <location>
        <begin position="135"/>
        <end position="148"/>
    </location>
</feature>
<evidence type="ECO:0000313" key="2">
    <source>
        <dbReference type="EMBL" id="ONK56896.1"/>
    </source>
</evidence>
<gene>
    <name evidence="2" type="ORF">A4U43_C10F14400</name>
</gene>
<name>A0A5P1E7H3_ASPOF</name>
<evidence type="ECO:0000313" key="3">
    <source>
        <dbReference type="Proteomes" id="UP000243459"/>
    </source>
</evidence>
<evidence type="ECO:0000256" key="1">
    <source>
        <dbReference type="SAM" id="MobiDB-lite"/>
    </source>
</evidence>
<dbReference type="EMBL" id="CM007390">
    <property type="protein sequence ID" value="ONK56896.1"/>
    <property type="molecule type" value="Genomic_DNA"/>
</dbReference>
<keyword evidence="3" id="KW-1185">Reference proteome</keyword>
<reference evidence="3" key="1">
    <citation type="journal article" date="2017" name="Nat. Commun.">
        <title>The asparagus genome sheds light on the origin and evolution of a young Y chromosome.</title>
        <authorList>
            <person name="Harkess A."/>
            <person name="Zhou J."/>
            <person name="Xu C."/>
            <person name="Bowers J.E."/>
            <person name="Van der Hulst R."/>
            <person name="Ayyampalayam S."/>
            <person name="Mercati F."/>
            <person name="Riccardi P."/>
            <person name="McKain M.R."/>
            <person name="Kakrana A."/>
            <person name="Tang H."/>
            <person name="Ray J."/>
            <person name="Groenendijk J."/>
            <person name="Arikit S."/>
            <person name="Mathioni S.M."/>
            <person name="Nakano M."/>
            <person name="Shan H."/>
            <person name="Telgmann-Rauber A."/>
            <person name="Kanno A."/>
            <person name="Yue Z."/>
            <person name="Chen H."/>
            <person name="Li W."/>
            <person name="Chen Y."/>
            <person name="Xu X."/>
            <person name="Zhang Y."/>
            <person name="Luo S."/>
            <person name="Chen H."/>
            <person name="Gao J."/>
            <person name="Mao Z."/>
            <person name="Pires J.C."/>
            <person name="Luo M."/>
            <person name="Kudrna D."/>
            <person name="Wing R.A."/>
            <person name="Meyers B.C."/>
            <person name="Yi K."/>
            <person name="Kong H."/>
            <person name="Lavrijsen P."/>
            <person name="Sunseri F."/>
            <person name="Falavigna A."/>
            <person name="Ye Y."/>
            <person name="Leebens-Mack J.H."/>
            <person name="Chen G."/>
        </authorList>
    </citation>
    <scope>NUCLEOTIDE SEQUENCE [LARGE SCALE GENOMIC DNA]</scope>
    <source>
        <strain evidence="3">cv. DH0086</strain>
    </source>
</reference>
<proteinExistence type="predicted"/>
<dbReference type="AlphaFoldDB" id="A0A5P1E7H3"/>
<organism evidence="2 3">
    <name type="scientific">Asparagus officinalis</name>
    <name type="common">Garden asparagus</name>
    <dbReference type="NCBI Taxonomy" id="4686"/>
    <lineage>
        <taxon>Eukaryota</taxon>
        <taxon>Viridiplantae</taxon>
        <taxon>Streptophyta</taxon>
        <taxon>Embryophyta</taxon>
        <taxon>Tracheophyta</taxon>
        <taxon>Spermatophyta</taxon>
        <taxon>Magnoliopsida</taxon>
        <taxon>Liliopsida</taxon>
        <taxon>Asparagales</taxon>
        <taxon>Asparagaceae</taxon>
        <taxon>Asparagoideae</taxon>
        <taxon>Asparagus</taxon>
    </lineage>
</organism>
<feature type="region of interest" description="Disordered" evidence="1">
    <location>
        <begin position="72"/>
        <end position="103"/>
    </location>
</feature>